<dbReference type="EMBL" id="LR796869">
    <property type="protein sequence ID" value="CAB4172143.1"/>
    <property type="molecule type" value="Genomic_DNA"/>
</dbReference>
<dbReference type="EMBL" id="LR796952">
    <property type="protein sequence ID" value="CAB4177588.1"/>
    <property type="molecule type" value="Genomic_DNA"/>
</dbReference>
<dbReference type="EMBL" id="LR797317">
    <property type="protein sequence ID" value="CAB4202907.1"/>
    <property type="molecule type" value="Genomic_DNA"/>
</dbReference>
<evidence type="ECO:0000313" key="3">
    <source>
        <dbReference type="EMBL" id="CAB4202907.1"/>
    </source>
</evidence>
<evidence type="ECO:0000313" key="4">
    <source>
        <dbReference type="EMBL" id="CAB5229392.1"/>
    </source>
</evidence>
<evidence type="ECO:0000313" key="2">
    <source>
        <dbReference type="EMBL" id="CAB4177588.1"/>
    </source>
</evidence>
<proteinExistence type="predicted"/>
<sequence>MHSESHYHKTREPYPFSMSKQFVDMQLDDCLVIKIDGVNLTVGKVRSSIQNAKVGMESKGTFRRFASKHYPEEGILRVWRIK</sequence>
<organism evidence="2">
    <name type="scientific">uncultured Caudovirales phage</name>
    <dbReference type="NCBI Taxonomy" id="2100421"/>
    <lineage>
        <taxon>Viruses</taxon>
        <taxon>Duplodnaviria</taxon>
        <taxon>Heunggongvirae</taxon>
        <taxon>Uroviricota</taxon>
        <taxon>Caudoviricetes</taxon>
        <taxon>Peduoviridae</taxon>
        <taxon>Maltschvirus</taxon>
        <taxon>Maltschvirus maltsch</taxon>
    </lineage>
</organism>
<protein>
    <submittedName>
        <fullName evidence="2">Uncharacterized protein</fullName>
    </submittedName>
</protein>
<reference evidence="2" key="1">
    <citation type="submission" date="2020-05" db="EMBL/GenBank/DDBJ databases">
        <authorList>
            <person name="Chiriac C."/>
            <person name="Salcher M."/>
            <person name="Ghai R."/>
            <person name="Kavagutti S V."/>
        </authorList>
    </citation>
    <scope>NUCLEOTIDE SEQUENCE</scope>
</reference>
<accession>A0A6J5Q7Z1</accession>
<gene>
    <name evidence="2" type="ORF">UFOVP1014_18</name>
    <name evidence="3" type="ORF">UFOVP1368_46</name>
    <name evidence="4" type="ORF">UFOVP1552_53</name>
    <name evidence="1" type="ORF">UFOVP933_51</name>
</gene>
<name>A0A6J5Q7Z1_9CAUD</name>
<dbReference type="EMBL" id="LR798398">
    <property type="protein sequence ID" value="CAB5229392.1"/>
    <property type="molecule type" value="Genomic_DNA"/>
</dbReference>
<evidence type="ECO:0000313" key="1">
    <source>
        <dbReference type="EMBL" id="CAB4172143.1"/>
    </source>
</evidence>